<reference evidence="2" key="1">
    <citation type="journal article" date="2013" name="Environ. Microbiol.">
        <title>Seasonally variable intestinal metagenomes of the red palm weevil (Rhynchophorus ferrugineus).</title>
        <authorList>
            <person name="Jia S."/>
            <person name="Zhang X."/>
            <person name="Zhang G."/>
            <person name="Yin A."/>
            <person name="Zhang S."/>
            <person name="Li F."/>
            <person name="Wang L."/>
            <person name="Zhao D."/>
            <person name="Yun Q."/>
            <person name="Tala"/>
            <person name="Wang J."/>
            <person name="Sun G."/>
            <person name="Baabdullah M."/>
            <person name="Yu X."/>
            <person name="Hu S."/>
            <person name="Al-Mssallem I.S."/>
            <person name="Yu J."/>
        </authorList>
    </citation>
    <scope>NUCLEOTIDE SEQUENCE</scope>
</reference>
<dbReference type="EMBL" id="KF128557">
    <property type="protein sequence ID" value="AIA95921.1"/>
    <property type="molecule type" value="Genomic_DNA"/>
</dbReference>
<dbReference type="AlphaFoldDB" id="A0A060CSI0"/>
<sequence>MQNTIYILSTPYSSQSDKWVRLDKQAQKLRIYGRNSFFSQIDSSIMATRATAFKYSVETEI</sequence>
<dbReference type="Pfam" id="PF17851">
    <property type="entry name" value="GH43_C2"/>
    <property type="match status" value="1"/>
</dbReference>
<name>A0A060CSI0_9LACT</name>
<accession>A0A060CSI0</accession>
<organism evidence="2">
    <name type="scientific">uncultured Lactococcus sp</name>
    <dbReference type="NCBI Taxonomy" id="167973"/>
    <lineage>
        <taxon>Bacteria</taxon>
        <taxon>Bacillati</taxon>
        <taxon>Bacillota</taxon>
        <taxon>Bacilli</taxon>
        <taxon>Lactobacillales</taxon>
        <taxon>Streptococcaceae</taxon>
        <taxon>Lactococcus</taxon>
        <taxon>environmental samples</taxon>
    </lineage>
</organism>
<protein>
    <submittedName>
        <fullName evidence="2">CAZy families GH43 protein</fullName>
    </submittedName>
</protein>
<proteinExistence type="predicted"/>
<dbReference type="InterPro" id="IPR041542">
    <property type="entry name" value="GH43_C2"/>
</dbReference>
<feature type="domain" description="Beta-xylosidase C-terminal Concanavalin A-like" evidence="1">
    <location>
        <begin position="13"/>
        <end position="61"/>
    </location>
</feature>
<evidence type="ECO:0000259" key="1">
    <source>
        <dbReference type="Pfam" id="PF17851"/>
    </source>
</evidence>
<evidence type="ECO:0000313" key="2">
    <source>
        <dbReference type="EMBL" id="AIA95921.1"/>
    </source>
</evidence>